<name>A0A4R1HF49_PSEEN</name>
<proteinExistence type="predicted"/>
<gene>
    <name evidence="1" type="ORF">EV378_4720</name>
</gene>
<protein>
    <submittedName>
        <fullName evidence="1">Uncharacterized protein</fullName>
    </submittedName>
</protein>
<reference evidence="1 2" key="1">
    <citation type="submission" date="2019-03" db="EMBL/GenBank/DDBJ databases">
        <title>Sequencing the genomes of 1000 actinobacteria strains.</title>
        <authorList>
            <person name="Klenk H.-P."/>
        </authorList>
    </citation>
    <scope>NUCLEOTIDE SEQUENCE [LARGE SCALE GENOMIC DNA]</scope>
    <source>
        <strain evidence="1 2">DSM 44969</strain>
    </source>
</reference>
<accession>A0A4R1HF49</accession>
<dbReference type="EMBL" id="SMFZ01000002">
    <property type="protein sequence ID" value="TCK20757.1"/>
    <property type="molecule type" value="Genomic_DNA"/>
</dbReference>
<organism evidence="1 2">
    <name type="scientific">Pseudonocardia endophytica</name>
    <dbReference type="NCBI Taxonomy" id="401976"/>
    <lineage>
        <taxon>Bacteria</taxon>
        <taxon>Bacillati</taxon>
        <taxon>Actinomycetota</taxon>
        <taxon>Actinomycetes</taxon>
        <taxon>Pseudonocardiales</taxon>
        <taxon>Pseudonocardiaceae</taxon>
        <taxon>Pseudonocardia</taxon>
    </lineage>
</organism>
<dbReference type="Proteomes" id="UP000295560">
    <property type="component" value="Unassembled WGS sequence"/>
</dbReference>
<evidence type="ECO:0000313" key="1">
    <source>
        <dbReference type="EMBL" id="TCK20757.1"/>
    </source>
</evidence>
<keyword evidence="2" id="KW-1185">Reference proteome</keyword>
<sequence>MPRDGSGELRRVADALFRALDELGPAGPPESLDLSSCDALTPDTDGLHLTLQGKLCAQRLYTMGSRHDDYDQDSVIVLVSTLDMVVRAITRRQRSDSDELRRLGDAWLHLQGLAMELDRIYTTGE</sequence>
<comment type="caution">
    <text evidence="1">The sequence shown here is derived from an EMBL/GenBank/DDBJ whole genome shotgun (WGS) entry which is preliminary data.</text>
</comment>
<dbReference type="AlphaFoldDB" id="A0A4R1HF49"/>
<evidence type="ECO:0000313" key="2">
    <source>
        <dbReference type="Proteomes" id="UP000295560"/>
    </source>
</evidence>
<dbReference type="RefSeq" id="WP_132429608.1">
    <property type="nucleotide sequence ID" value="NZ_SMFZ01000002.1"/>
</dbReference>